<proteinExistence type="predicted"/>
<dbReference type="Proteomes" id="UP000094025">
    <property type="component" value="Unassembled WGS sequence"/>
</dbReference>
<protein>
    <recommendedName>
        <fullName evidence="1">BON domain-containing protein</fullName>
    </recommendedName>
</protein>
<reference evidence="2 3" key="1">
    <citation type="journal article" date="2016" name="Int. J. Syst. Evol. Microbiol.">
        <title>Ensifer glycinis sp. nov., an novel rhizobial species associated with Glycine spp.</title>
        <authorList>
            <person name="Yan H."/>
            <person name="Yan J."/>
            <person name="Sui X.H."/>
            <person name="Wang E.T."/>
            <person name="Chen W.X."/>
            <person name="Zhang X.X."/>
            <person name="Chen W.F."/>
        </authorList>
    </citation>
    <scope>NUCLEOTIDE SEQUENCE [LARGE SCALE GENOMIC DNA]</scope>
    <source>
        <strain evidence="2 3">CCBAU 23380</strain>
    </source>
</reference>
<keyword evidence="3" id="KW-1185">Reference proteome</keyword>
<sequence length="143" mass="15860">MKLPARPENPRLARLRTRFRVKVRKGLVTLSGVVDRRFQRSAAESAVRELSGVKGIINQLKIRPARVDVSDLRHGIEEALERNAEIEAENIDVDVSGGHVTLRGKVQSLRVRVMVERAAWSAPGVTAVEDHLSVADAQERLSP</sequence>
<accession>A0A178XK51</accession>
<evidence type="ECO:0000259" key="1">
    <source>
        <dbReference type="PROSITE" id="PS50914"/>
    </source>
</evidence>
<dbReference type="InterPro" id="IPR051686">
    <property type="entry name" value="Lipoprotein_DolP"/>
</dbReference>
<gene>
    <name evidence="2" type="ORF">AU381_12005</name>
</gene>
<organism evidence="2 3">
    <name type="scientific">Sinorhizobium glycinis</name>
    <dbReference type="NCBI Taxonomy" id="1472378"/>
    <lineage>
        <taxon>Bacteria</taxon>
        <taxon>Pseudomonadati</taxon>
        <taxon>Pseudomonadota</taxon>
        <taxon>Alphaproteobacteria</taxon>
        <taxon>Hyphomicrobiales</taxon>
        <taxon>Rhizobiaceae</taxon>
        <taxon>Sinorhizobium/Ensifer group</taxon>
        <taxon>Sinorhizobium</taxon>
    </lineage>
</organism>
<dbReference type="STRING" id="1472378.AU381_12005"/>
<name>A0A178XK51_9HYPH</name>
<dbReference type="PANTHER" id="PTHR34606">
    <property type="entry name" value="BON DOMAIN-CONTAINING PROTEIN"/>
    <property type="match status" value="1"/>
</dbReference>
<dbReference type="InterPro" id="IPR007055">
    <property type="entry name" value="BON_dom"/>
</dbReference>
<dbReference type="InterPro" id="IPR014004">
    <property type="entry name" value="Transpt-assoc_nodulatn_dom_bac"/>
</dbReference>
<evidence type="ECO:0000313" key="2">
    <source>
        <dbReference type="EMBL" id="OAP35627.1"/>
    </source>
</evidence>
<dbReference type="EMBL" id="LPUX01000066">
    <property type="protein sequence ID" value="OAP35627.1"/>
    <property type="molecule type" value="Genomic_DNA"/>
</dbReference>
<comment type="caution">
    <text evidence="2">The sequence shown here is derived from an EMBL/GenBank/DDBJ whole genome shotgun (WGS) entry which is preliminary data.</text>
</comment>
<dbReference type="AlphaFoldDB" id="A0A178XK51"/>
<dbReference type="PANTHER" id="PTHR34606:SF15">
    <property type="entry name" value="BON DOMAIN-CONTAINING PROTEIN"/>
    <property type="match status" value="1"/>
</dbReference>
<feature type="domain" description="BON" evidence="1">
    <location>
        <begin position="68"/>
        <end position="136"/>
    </location>
</feature>
<dbReference type="Pfam" id="PF04972">
    <property type="entry name" value="BON"/>
    <property type="match status" value="2"/>
</dbReference>
<feature type="domain" description="BON" evidence="1">
    <location>
        <begin position="1"/>
        <end position="64"/>
    </location>
</feature>
<evidence type="ECO:0000313" key="3">
    <source>
        <dbReference type="Proteomes" id="UP000094025"/>
    </source>
</evidence>
<dbReference type="PROSITE" id="PS50914">
    <property type="entry name" value="BON"/>
    <property type="match status" value="2"/>
</dbReference>
<dbReference type="SMART" id="SM00749">
    <property type="entry name" value="BON"/>
    <property type="match status" value="2"/>
</dbReference>
<dbReference type="Gene3D" id="3.30.1340.30">
    <property type="match status" value="2"/>
</dbReference>